<evidence type="ECO:0000313" key="2">
    <source>
        <dbReference type="Proteomes" id="UP000001208"/>
    </source>
</evidence>
<keyword evidence="2" id="KW-1185">Reference proteome</keyword>
<dbReference type="HOGENOM" id="CLU_1309162_0_0_10"/>
<proteinExistence type="predicted"/>
<gene>
    <name evidence="1" type="ordered locus">Ctha_1722</name>
</gene>
<evidence type="ECO:0000313" key="1">
    <source>
        <dbReference type="EMBL" id="ACF14179.1"/>
    </source>
</evidence>
<dbReference type="AlphaFoldDB" id="B3QT80"/>
<dbReference type="RefSeq" id="WP_012500263.1">
    <property type="nucleotide sequence ID" value="NC_011026.1"/>
</dbReference>
<dbReference type="eggNOG" id="COG1196">
    <property type="taxonomic scope" value="Bacteria"/>
</dbReference>
<sequence>MQKIKIFLASSNELEDERRRFEIEICRKTKMWFDDGIFLHLDIWEDLSARLSRTSSQDEYNKKVKDSDIFVLLAYTKVGIYTAEEFETAIGAFKQTDKPFVFTYFKQTNAQTDPSLQAFQDKLKALGHFYEYYRDIADLWNRFNKELDRLAQEDFLKNDWRKTNPGNSQVDNRGATIKNQFIGGNFHNPKFE</sequence>
<name>B3QT80_CHLT3</name>
<dbReference type="OrthoDB" id="571425at2"/>
<dbReference type="Proteomes" id="UP000001208">
    <property type="component" value="Chromosome"/>
</dbReference>
<dbReference type="EMBL" id="CP001100">
    <property type="protein sequence ID" value="ACF14179.1"/>
    <property type="molecule type" value="Genomic_DNA"/>
</dbReference>
<evidence type="ECO:0008006" key="3">
    <source>
        <dbReference type="Google" id="ProtNLM"/>
    </source>
</evidence>
<accession>B3QT80</accession>
<dbReference type="STRING" id="517418.Ctha_1722"/>
<dbReference type="KEGG" id="cts:Ctha_1722"/>
<organism evidence="1 2">
    <name type="scientific">Chloroherpeton thalassium (strain ATCC 35110 / GB-78)</name>
    <dbReference type="NCBI Taxonomy" id="517418"/>
    <lineage>
        <taxon>Bacteria</taxon>
        <taxon>Pseudomonadati</taxon>
        <taxon>Chlorobiota</taxon>
        <taxon>Chlorobiia</taxon>
        <taxon>Chlorobiales</taxon>
        <taxon>Chloroherpetonaceae</taxon>
        <taxon>Chloroherpeton</taxon>
    </lineage>
</organism>
<reference evidence="1 2" key="1">
    <citation type="submission" date="2008-06" db="EMBL/GenBank/DDBJ databases">
        <title>Complete sequence of Chloroherpeton thalassium ATCC 35110.</title>
        <authorList>
            <consortium name="US DOE Joint Genome Institute"/>
            <person name="Lucas S."/>
            <person name="Copeland A."/>
            <person name="Lapidus A."/>
            <person name="Glavina del Rio T."/>
            <person name="Dalin E."/>
            <person name="Tice H."/>
            <person name="Bruce D."/>
            <person name="Goodwin L."/>
            <person name="Pitluck S."/>
            <person name="Schmutz J."/>
            <person name="Larimer F."/>
            <person name="Land M."/>
            <person name="Hauser L."/>
            <person name="Kyrpides N."/>
            <person name="Mikhailova N."/>
            <person name="Liu Z."/>
            <person name="Li T."/>
            <person name="Zhao F."/>
            <person name="Overmann J."/>
            <person name="Bryant D.A."/>
            <person name="Richardson P."/>
        </authorList>
    </citation>
    <scope>NUCLEOTIDE SEQUENCE [LARGE SCALE GENOMIC DNA]</scope>
    <source>
        <strain evidence="2">ATCC 35110 / GB-78</strain>
    </source>
</reference>
<protein>
    <recommendedName>
        <fullName evidence="3">DUF4062 domain-containing protein</fullName>
    </recommendedName>
</protein>